<dbReference type="Gene3D" id="6.10.160.20">
    <property type="match status" value="1"/>
</dbReference>
<dbReference type="Pfam" id="PF02709">
    <property type="entry name" value="Glyco_transf_7C"/>
    <property type="match status" value="1"/>
</dbReference>
<dbReference type="InterPro" id="IPR038291">
    <property type="entry name" value="SAP30_C_sf"/>
</dbReference>
<dbReference type="GO" id="GO:0005794">
    <property type="term" value="C:Golgi apparatus"/>
    <property type="evidence" value="ECO:0007669"/>
    <property type="project" value="TreeGrafter"/>
</dbReference>
<dbReference type="PROSITE" id="PS50231">
    <property type="entry name" value="RICIN_B_LECTIN"/>
    <property type="match status" value="1"/>
</dbReference>
<proteinExistence type="predicted"/>
<dbReference type="SUPFAM" id="SSF53448">
    <property type="entry name" value="Nucleotide-diphospho-sugar transferases"/>
    <property type="match status" value="1"/>
</dbReference>
<dbReference type="Gene3D" id="2.80.10.50">
    <property type="match status" value="1"/>
</dbReference>
<dbReference type="InterPro" id="IPR025718">
    <property type="entry name" value="SAP30_Sin3-bd"/>
</dbReference>
<evidence type="ECO:0000259" key="4">
    <source>
        <dbReference type="Pfam" id="PF13867"/>
    </source>
</evidence>
<protein>
    <submittedName>
        <fullName evidence="5">Polypeptide N-acetylgalactosaminyltransferase 10</fullName>
    </submittedName>
</protein>
<dbReference type="GO" id="GO:0006493">
    <property type="term" value="P:protein O-linked glycosylation"/>
    <property type="evidence" value="ECO:0007669"/>
    <property type="project" value="TreeGrafter"/>
</dbReference>
<dbReference type="PANTHER" id="PTHR11675:SF41">
    <property type="entry name" value="POLYPEPTIDE N-ACETYLGALACTOSAMINYLTRANSFERASE 10"/>
    <property type="match status" value="1"/>
</dbReference>
<organism evidence="5 6">
    <name type="scientific">Bagarius yarrelli</name>
    <name type="common">Goonch</name>
    <name type="synonym">Bagrus yarrelli</name>
    <dbReference type="NCBI Taxonomy" id="175774"/>
    <lineage>
        <taxon>Eukaryota</taxon>
        <taxon>Metazoa</taxon>
        <taxon>Chordata</taxon>
        <taxon>Craniata</taxon>
        <taxon>Vertebrata</taxon>
        <taxon>Euteleostomi</taxon>
        <taxon>Actinopterygii</taxon>
        <taxon>Neopterygii</taxon>
        <taxon>Teleostei</taxon>
        <taxon>Ostariophysi</taxon>
        <taxon>Siluriformes</taxon>
        <taxon>Sisoridae</taxon>
        <taxon>Sisorinae</taxon>
        <taxon>Bagarius</taxon>
    </lineage>
</organism>
<feature type="domain" description="Histone deacetylase complex subunit SAP30 Sin3 binding" evidence="4">
    <location>
        <begin position="290"/>
        <end position="340"/>
    </location>
</feature>
<evidence type="ECO:0000256" key="2">
    <source>
        <dbReference type="ARBA" id="ARBA00023157"/>
    </source>
</evidence>
<gene>
    <name evidence="5" type="ORF">Baya_14085</name>
</gene>
<dbReference type="InterPro" id="IPR035992">
    <property type="entry name" value="Ricin_B-like_lectins"/>
</dbReference>
<dbReference type="Proteomes" id="UP000319801">
    <property type="component" value="Unassembled WGS sequence"/>
</dbReference>
<evidence type="ECO:0000313" key="6">
    <source>
        <dbReference type="Proteomes" id="UP000319801"/>
    </source>
</evidence>
<keyword evidence="1 5" id="KW-0808">Transferase</keyword>
<accession>A0A556V7R2</accession>
<keyword evidence="2" id="KW-1015">Disulfide bond</keyword>
<evidence type="ECO:0000256" key="1">
    <source>
        <dbReference type="ARBA" id="ARBA00022679"/>
    </source>
</evidence>
<sequence>MIDVIDHDNFGYETQAGDAMRGVFDWEMFYKRIPIPPELQNNDPSEPFESPVMAGGLFAVDRKWFWELGGYDTGLEIWGGEQYEISFKVWMCGGRMEDIPCSRVGHIYRKFVPYSVPGGVSLSRNLKRVAEVWMDEYAEYIYQRRPDYRPLSVGDVSAQKELRLRLSCKSFHWFMTDVAWDLQRYYPAVEPPAAAWGEVFTFGWREDIRVGDPLHTKKVCLDAVSVNSPLTLYNCHGMKGNQLWRYRKSCCCLLEGGERCGRPAGNASFSKRIQKSISQKKLKLDIDKSVNTLRRYKRHYKIQTRPGLNKAQLAETVSRHFRNIPVNEKETLTYFIYMVKSSKSRLDQKSEGSKQLE</sequence>
<dbReference type="OrthoDB" id="6119243at2759"/>
<dbReference type="PANTHER" id="PTHR11675">
    <property type="entry name" value="N-ACETYLGALACTOSAMINYLTRANSFERASE"/>
    <property type="match status" value="1"/>
</dbReference>
<dbReference type="InterPro" id="IPR029044">
    <property type="entry name" value="Nucleotide-diphossugar_trans"/>
</dbReference>
<dbReference type="AlphaFoldDB" id="A0A556V7R2"/>
<dbReference type="FunFam" id="3.90.550.10:FF:000195">
    <property type="entry name" value="Polypeptide N-acetylgalactosaminyltransferase like 6"/>
    <property type="match status" value="1"/>
</dbReference>
<dbReference type="GO" id="GO:0004653">
    <property type="term" value="F:polypeptide N-acetylgalactosaminyltransferase activity"/>
    <property type="evidence" value="ECO:0007669"/>
    <property type="project" value="TreeGrafter"/>
</dbReference>
<evidence type="ECO:0000313" key="5">
    <source>
        <dbReference type="EMBL" id="TSY69803.1"/>
    </source>
</evidence>
<dbReference type="InterPro" id="IPR027791">
    <property type="entry name" value="Galactosyl_T_C"/>
</dbReference>
<name>A0A556V7R2_BAGYA</name>
<reference evidence="5 6" key="1">
    <citation type="journal article" date="2019" name="Genome Biol. Evol.">
        <title>Whole-Genome Sequencing of the Giant Devil Catfish, Bagarius yarrelli.</title>
        <authorList>
            <person name="Jiang W."/>
            <person name="Lv Y."/>
            <person name="Cheng L."/>
            <person name="Yang K."/>
            <person name="Chao B."/>
            <person name="Wang X."/>
            <person name="Li Y."/>
            <person name="Pan X."/>
            <person name="You X."/>
            <person name="Zhang Y."/>
            <person name="Yang J."/>
            <person name="Li J."/>
            <person name="Zhang X."/>
            <person name="Liu S."/>
            <person name="Sun C."/>
            <person name="Yang J."/>
            <person name="Shi Q."/>
        </authorList>
    </citation>
    <scope>NUCLEOTIDE SEQUENCE [LARGE SCALE GENOMIC DNA]</scope>
    <source>
        <strain evidence="5">JWS20170419001</strain>
        <tissue evidence="5">Muscle</tissue>
    </source>
</reference>
<feature type="domain" description="Galactosyltransferase C-terminal" evidence="3">
    <location>
        <begin position="44"/>
        <end position="108"/>
    </location>
</feature>
<dbReference type="Gene3D" id="3.90.550.10">
    <property type="entry name" value="Spore Coat Polysaccharide Biosynthesis Protein SpsA, Chain A"/>
    <property type="match status" value="1"/>
</dbReference>
<dbReference type="EMBL" id="VCAZ01000149">
    <property type="protein sequence ID" value="TSY69803.1"/>
    <property type="molecule type" value="Genomic_DNA"/>
</dbReference>
<comment type="caution">
    <text evidence="5">The sequence shown here is derived from an EMBL/GenBank/DDBJ whole genome shotgun (WGS) entry which is preliminary data.</text>
</comment>
<dbReference type="Pfam" id="PF13867">
    <property type="entry name" value="SAP30_Sin3_bdg"/>
    <property type="match status" value="1"/>
</dbReference>
<evidence type="ECO:0000259" key="3">
    <source>
        <dbReference type="Pfam" id="PF02709"/>
    </source>
</evidence>
<keyword evidence="6" id="KW-1185">Reference proteome</keyword>
<dbReference type="SUPFAM" id="SSF50370">
    <property type="entry name" value="Ricin B-like lectins"/>
    <property type="match status" value="1"/>
</dbReference>